<dbReference type="FunFam" id="3.40.50.720:FF:000141">
    <property type="entry name" value="tRNA threonylcarbamoyladenosine dehydratase"/>
    <property type="match status" value="1"/>
</dbReference>
<proteinExistence type="predicted"/>
<sequence>MLNQFSRTELLFGREAMERLAGSRVALFGIGGVGGYTVEALVRSGVGTVDLIDDDKICLTNINRQIYATRKTVGKYKVDVAAERIADINPDTVVHTYKTFYTPDTAGQFNFTEYDYVVDAIDTVTGKLALVENANAAGTPIISSMGAGNKVDATAFEVADIYETSICPLAKVMRRELRKRGIKSLKVVYSKEVPIVPIEDMAISCKAHCICPPGTARKCTQRRQVPGSNAFVPSAVGLMIAGEVIKDLVGYEAVSAR</sequence>
<dbReference type="AlphaFoldDB" id="A0A4R3K3N1"/>
<dbReference type="RefSeq" id="WP_132382354.1">
    <property type="nucleotide sequence ID" value="NZ_DAIPCY010000053.1"/>
</dbReference>
<keyword evidence="3" id="KW-1185">Reference proteome</keyword>
<protein>
    <submittedName>
        <fullName evidence="2">tRNA A37 threonylcarbamoyladenosine dehydratase</fullName>
    </submittedName>
</protein>
<comment type="caution">
    <text evidence="2">The sequence shown here is derived from an EMBL/GenBank/DDBJ whole genome shotgun (WGS) entry which is preliminary data.</text>
</comment>
<evidence type="ECO:0000313" key="3">
    <source>
        <dbReference type="Proteomes" id="UP000295726"/>
    </source>
</evidence>
<evidence type="ECO:0000259" key="1">
    <source>
        <dbReference type="Pfam" id="PF00899"/>
    </source>
</evidence>
<dbReference type="OrthoDB" id="9804150at2"/>
<dbReference type="InterPro" id="IPR035985">
    <property type="entry name" value="Ubiquitin-activating_enz"/>
</dbReference>
<dbReference type="Proteomes" id="UP000295726">
    <property type="component" value="Unassembled WGS sequence"/>
</dbReference>
<evidence type="ECO:0000313" key="2">
    <source>
        <dbReference type="EMBL" id="TCS77328.1"/>
    </source>
</evidence>
<accession>A0A4R3K3N1</accession>
<dbReference type="Pfam" id="PF00899">
    <property type="entry name" value="ThiF"/>
    <property type="match status" value="1"/>
</dbReference>
<feature type="domain" description="THIF-type NAD/FAD binding fold" evidence="1">
    <location>
        <begin position="10"/>
        <end position="253"/>
    </location>
</feature>
<dbReference type="CDD" id="cd00755">
    <property type="entry name" value="YgdL_like"/>
    <property type="match status" value="1"/>
</dbReference>
<dbReference type="GO" id="GO:0061503">
    <property type="term" value="F:tRNA threonylcarbamoyladenosine dehydratase"/>
    <property type="evidence" value="ECO:0007669"/>
    <property type="project" value="TreeGrafter"/>
</dbReference>
<gene>
    <name evidence="2" type="ORF">EDD59_11860</name>
</gene>
<dbReference type="Gene3D" id="3.40.50.720">
    <property type="entry name" value="NAD(P)-binding Rossmann-like Domain"/>
    <property type="match status" value="1"/>
</dbReference>
<reference evidence="2 3" key="1">
    <citation type="submission" date="2019-03" db="EMBL/GenBank/DDBJ databases">
        <title>Genomic Encyclopedia of Type Strains, Phase IV (KMG-IV): sequencing the most valuable type-strain genomes for metagenomic binning, comparative biology and taxonomic classification.</title>
        <authorList>
            <person name="Goeker M."/>
        </authorList>
    </citation>
    <scope>NUCLEOTIDE SEQUENCE [LARGE SCALE GENOMIC DNA]</scope>
    <source>
        <strain evidence="2 3">DSM 29489</strain>
    </source>
</reference>
<dbReference type="InterPro" id="IPR000594">
    <property type="entry name" value="ThiF_NAD_FAD-bd"/>
</dbReference>
<dbReference type="PANTHER" id="PTHR43267:SF1">
    <property type="entry name" value="TRNA THREONYLCARBAMOYLADENOSINE DEHYDRATASE"/>
    <property type="match status" value="1"/>
</dbReference>
<dbReference type="EMBL" id="SLZZ01000018">
    <property type="protein sequence ID" value="TCS77328.1"/>
    <property type="molecule type" value="Genomic_DNA"/>
</dbReference>
<dbReference type="PANTHER" id="PTHR43267">
    <property type="entry name" value="TRNA THREONYLCARBAMOYLADENOSINE DEHYDRATASE"/>
    <property type="match status" value="1"/>
</dbReference>
<dbReference type="InterPro" id="IPR045886">
    <property type="entry name" value="ThiF/MoeB/HesA"/>
</dbReference>
<dbReference type="GO" id="GO:0061504">
    <property type="term" value="P:cyclic threonylcarbamoyladenosine biosynthetic process"/>
    <property type="evidence" value="ECO:0007669"/>
    <property type="project" value="TreeGrafter"/>
</dbReference>
<dbReference type="GO" id="GO:0008641">
    <property type="term" value="F:ubiquitin-like modifier activating enzyme activity"/>
    <property type="evidence" value="ECO:0007669"/>
    <property type="project" value="InterPro"/>
</dbReference>
<name>A0A4R3K3N1_9FIRM</name>
<organism evidence="2 3">
    <name type="scientific">Muricomes intestini</name>
    <dbReference type="NCBI Taxonomy" id="1796634"/>
    <lineage>
        <taxon>Bacteria</taxon>
        <taxon>Bacillati</taxon>
        <taxon>Bacillota</taxon>
        <taxon>Clostridia</taxon>
        <taxon>Lachnospirales</taxon>
        <taxon>Lachnospiraceae</taxon>
        <taxon>Muricomes</taxon>
    </lineage>
</organism>
<dbReference type="SUPFAM" id="SSF69572">
    <property type="entry name" value="Activating enzymes of the ubiquitin-like proteins"/>
    <property type="match status" value="1"/>
</dbReference>